<dbReference type="OrthoDB" id="5865932at2759"/>
<reference evidence="6" key="1">
    <citation type="submission" date="2022-03" db="EMBL/GenBank/DDBJ databases">
        <authorList>
            <person name="Martin C."/>
        </authorList>
    </citation>
    <scope>NUCLEOTIDE SEQUENCE</scope>
</reference>
<evidence type="ECO:0000313" key="7">
    <source>
        <dbReference type="Proteomes" id="UP000749559"/>
    </source>
</evidence>
<dbReference type="InterPro" id="IPR011030">
    <property type="entry name" value="Lipovitellin_superhlx_dom"/>
</dbReference>
<keyword evidence="7" id="KW-1185">Reference proteome</keyword>
<keyword evidence="3" id="KW-0732">Signal</keyword>
<dbReference type="InterPro" id="IPR001747">
    <property type="entry name" value="Vitellogenin_N"/>
</dbReference>
<dbReference type="GO" id="GO:0005794">
    <property type="term" value="C:Golgi apparatus"/>
    <property type="evidence" value="ECO:0007669"/>
    <property type="project" value="TreeGrafter"/>
</dbReference>
<dbReference type="GO" id="GO:0042157">
    <property type="term" value="P:lipoprotein metabolic process"/>
    <property type="evidence" value="ECO:0007669"/>
    <property type="project" value="TreeGrafter"/>
</dbReference>
<dbReference type="SMART" id="SM00638">
    <property type="entry name" value="LPD_N"/>
    <property type="match status" value="1"/>
</dbReference>
<dbReference type="PROSITE" id="PS51211">
    <property type="entry name" value="VITELLOGENIN"/>
    <property type="match status" value="1"/>
</dbReference>
<comment type="subcellular location">
    <subcellularLocation>
        <location evidence="1">Endoplasmic reticulum</location>
    </subcellularLocation>
</comment>
<evidence type="ECO:0000256" key="1">
    <source>
        <dbReference type="ARBA" id="ARBA00004240"/>
    </source>
</evidence>
<dbReference type="Proteomes" id="UP000749559">
    <property type="component" value="Unassembled WGS sequence"/>
</dbReference>
<dbReference type="InterPro" id="IPR015816">
    <property type="entry name" value="Vitellinogen_b-sht_N"/>
</dbReference>
<dbReference type="GO" id="GO:0005548">
    <property type="term" value="F:phospholipid transporter activity"/>
    <property type="evidence" value="ECO:0007669"/>
    <property type="project" value="InterPro"/>
</dbReference>
<proteinExistence type="predicted"/>
<dbReference type="SUPFAM" id="SSF56968">
    <property type="entry name" value="Lipovitellin-phosvitin complex, beta-sheet shell regions"/>
    <property type="match status" value="1"/>
</dbReference>
<accession>A0A8J1U5J4</accession>
<dbReference type="GO" id="GO:0016323">
    <property type="term" value="C:basolateral plasma membrane"/>
    <property type="evidence" value="ECO:0007669"/>
    <property type="project" value="TreeGrafter"/>
</dbReference>
<dbReference type="InterPro" id="IPR015819">
    <property type="entry name" value="Lipid_transp_b-sht_shell"/>
</dbReference>
<dbReference type="GO" id="GO:0005783">
    <property type="term" value="C:endoplasmic reticulum"/>
    <property type="evidence" value="ECO:0007669"/>
    <property type="project" value="UniProtKB-SubCell"/>
</dbReference>
<comment type="caution">
    <text evidence="6">The sequence shown here is derived from an EMBL/GenBank/DDBJ whole genome shotgun (WGS) entry which is preliminary data.</text>
</comment>
<dbReference type="Gene3D" id="2.30.230.10">
    <property type="entry name" value="Lipovitellin, beta-sheet shell regions, chain A"/>
    <property type="match status" value="1"/>
</dbReference>
<dbReference type="EMBL" id="CAIIXF020000009">
    <property type="protein sequence ID" value="CAH1795445.1"/>
    <property type="molecule type" value="Genomic_DNA"/>
</dbReference>
<dbReference type="InterPro" id="IPR039988">
    <property type="entry name" value="MTTP"/>
</dbReference>
<dbReference type="PANTHER" id="PTHR13024">
    <property type="entry name" value="MICROSOMAL TRIGLYCERIDE TRANSFER PROTEIN, LARGE SUBUNIT"/>
    <property type="match status" value="1"/>
</dbReference>
<comment type="caution">
    <text evidence="5">Lacks conserved residue(s) required for the propagation of feature annotation.</text>
</comment>
<organism evidence="6 7">
    <name type="scientific">Owenia fusiformis</name>
    <name type="common">Polychaete worm</name>
    <dbReference type="NCBI Taxonomy" id="6347"/>
    <lineage>
        <taxon>Eukaryota</taxon>
        <taxon>Metazoa</taxon>
        <taxon>Spiralia</taxon>
        <taxon>Lophotrochozoa</taxon>
        <taxon>Annelida</taxon>
        <taxon>Polychaeta</taxon>
        <taxon>Sedentaria</taxon>
        <taxon>Canalipalpata</taxon>
        <taxon>Sabellida</taxon>
        <taxon>Oweniida</taxon>
        <taxon>Oweniidae</taxon>
        <taxon>Owenia</taxon>
    </lineage>
</organism>
<keyword evidence="2" id="KW-0813">Transport</keyword>
<dbReference type="Pfam" id="PF01347">
    <property type="entry name" value="Vitellogenin_N"/>
    <property type="match status" value="1"/>
</dbReference>
<name>A0A8J1U5J4_OWEFU</name>
<gene>
    <name evidence="6" type="ORF">OFUS_LOCUS19982</name>
</gene>
<dbReference type="InterPro" id="IPR045811">
    <property type="entry name" value="MTP_lip-bd"/>
</dbReference>
<dbReference type="PANTHER" id="PTHR13024:SF0">
    <property type="entry name" value="MICROSOMAL TRIACYLGLYCEROL TRANSFER PROTEIN"/>
    <property type="match status" value="1"/>
</dbReference>
<dbReference type="SUPFAM" id="SSF48431">
    <property type="entry name" value="Lipovitellin-phosvitin complex, superhelical domain"/>
    <property type="match status" value="1"/>
</dbReference>
<sequence length="891" mass="98551">MKAVVVICFFAAVICIGLHCKPVISGSPLKYELGSAYEYTYTTDVLLNEPGVEKTSRPKQDVGITVSATIVVAPIWQQDSNQLFKLTVKQATLKSVSRKDIQSTLKTLTKYPILFNWNSGKVGQVYSAEKDTIVSVNLKKGLISLFQVQERDGEVSEIDICGDAKVSYKEDGEKIIKIKTGCDNLEIAGQYTNINPTLEVSIKSDIKTVYDLAGGDIIKMATTEERHTNQLNVRSSVASYVTVRQSLTHTKTSAGKDGVAGATIDDALQVVTKMSKLSLTSSLLASDIINQKCTQNCGVSKLQTIVAKYRDDLKGESMAQVRASNAFIELLRTFRSTSKDNILAVLKDPENADIVPQIIDLTVAAQTPSSQDALMSFIDFDDDTSPLPERYLLSIAYATHPSEKLMKDLLGLLKKERDNEKVKQSISLAAASVLNTYCRDQDKCKTKAAQNMKNTILDKLKNCKEDPCTLMYIRALGNAGLVETLPLLIDTAENSKSFAISYAAVNSMRRIDKKHITPEIEKTLKRIFNQNKRNYDTTVRAEALQLLLTLKPTTHFLRNVILTASDQTEHEFSTYIVAAINDVMKTDAQIRAQVLSILKDPKLYHYGLMAQRGDSTLIKGFMTKTTDNHVMYAISVQSAKSGVMRRSSLQVTSFGDHQILPITTFHIFAQGLESLTGKADEEGGEEQEVLDPSAGMQLDMLDVSLPPVTFFTGSGELMSAVWNAPTEPVTALQATIMLHDRVHRIHLQNGLIVELNIQGVVSMDLSGAISISLWNRYAKSVITNSGALTIKGTTTIATPMFTAESNYHLSGASQIDFRSDVNFYESPFKACLDMSHPPFILKHSFTKYEYLKGTKKSYKSTVNRNRTVHPQSFLIHPKVSAMCRELITDEE</sequence>
<keyword evidence="4" id="KW-0256">Endoplasmic reticulum</keyword>
<dbReference type="Pfam" id="PF19444">
    <property type="entry name" value="MTP_lip_bd"/>
    <property type="match status" value="1"/>
</dbReference>
<protein>
    <submittedName>
        <fullName evidence="6">Uncharacterized protein</fullName>
    </submittedName>
</protein>
<evidence type="ECO:0000256" key="4">
    <source>
        <dbReference type="ARBA" id="ARBA00022824"/>
    </source>
</evidence>
<evidence type="ECO:0000313" key="6">
    <source>
        <dbReference type="EMBL" id="CAH1795445.1"/>
    </source>
</evidence>
<evidence type="ECO:0000256" key="5">
    <source>
        <dbReference type="PROSITE-ProRule" id="PRU00557"/>
    </source>
</evidence>
<dbReference type="AlphaFoldDB" id="A0A8J1U5J4"/>
<evidence type="ECO:0000256" key="2">
    <source>
        <dbReference type="ARBA" id="ARBA00022448"/>
    </source>
</evidence>
<evidence type="ECO:0000256" key="3">
    <source>
        <dbReference type="ARBA" id="ARBA00022729"/>
    </source>
</evidence>
<dbReference type="Gene3D" id="1.25.10.20">
    <property type="entry name" value="Vitellinogen, superhelical"/>
    <property type="match status" value="1"/>
</dbReference>
<dbReference type="GO" id="GO:0008289">
    <property type="term" value="F:lipid binding"/>
    <property type="evidence" value="ECO:0007669"/>
    <property type="project" value="InterPro"/>
</dbReference>